<dbReference type="Pfam" id="PF03178">
    <property type="entry name" value="CPSF_A"/>
    <property type="match status" value="1"/>
</dbReference>
<comment type="similarity">
    <text evidence="4">Belongs to the DDB1 family.</text>
</comment>
<dbReference type="Proteomes" id="UP000275408">
    <property type="component" value="Unassembled WGS sequence"/>
</dbReference>
<comment type="pathway">
    <text evidence="3">Protein modification; protein ubiquitination.</text>
</comment>
<dbReference type="InterPro" id="IPR050358">
    <property type="entry name" value="RSE1/DDB1/CFT1"/>
</dbReference>
<dbReference type="EMBL" id="RCHS01000755">
    <property type="protein sequence ID" value="RMX56992.1"/>
    <property type="molecule type" value="Genomic_DNA"/>
</dbReference>
<evidence type="ECO:0000313" key="15">
    <source>
        <dbReference type="EMBL" id="RMX56992.1"/>
    </source>
</evidence>
<dbReference type="OrthoDB" id="433457at2759"/>
<dbReference type="GO" id="GO:0003677">
    <property type="term" value="F:DNA binding"/>
    <property type="evidence" value="ECO:0007669"/>
    <property type="project" value="UniProtKB-KW"/>
</dbReference>
<dbReference type="Gene3D" id="2.130.10.10">
    <property type="entry name" value="YVTN repeat-like/Quinoprotein amine dehydrogenase"/>
    <property type="match status" value="3"/>
</dbReference>
<dbReference type="FunFam" id="2.130.10.10:FF:000081">
    <property type="entry name" value="DNA damage-binding protein 1"/>
    <property type="match status" value="1"/>
</dbReference>
<feature type="domain" description="RSE1/DDB1/CPSF1 second beta-propeller" evidence="14">
    <location>
        <begin position="451"/>
        <end position="760"/>
    </location>
</feature>
<dbReference type="Pfam" id="PF10433">
    <property type="entry name" value="Beta-prop_RSE1_1st"/>
    <property type="match status" value="1"/>
</dbReference>
<evidence type="ECO:0000256" key="9">
    <source>
        <dbReference type="ARBA" id="ARBA00023204"/>
    </source>
</evidence>
<evidence type="ECO:0000256" key="6">
    <source>
        <dbReference type="ARBA" id="ARBA00022490"/>
    </source>
</evidence>
<evidence type="ECO:0000259" key="13">
    <source>
        <dbReference type="Pfam" id="PF10433"/>
    </source>
</evidence>
<evidence type="ECO:0000256" key="11">
    <source>
        <dbReference type="SAM" id="Phobius"/>
    </source>
</evidence>
<dbReference type="GO" id="GO:0005634">
    <property type="term" value="C:nucleus"/>
    <property type="evidence" value="ECO:0007669"/>
    <property type="project" value="UniProtKB-SubCell"/>
</dbReference>
<dbReference type="AlphaFoldDB" id="A0A3M6UTJ2"/>
<evidence type="ECO:0000256" key="7">
    <source>
        <dbReference type="ARBA" id="ARBA00022763"/>
    </source>
</evidence>
<feature type="domain" description="RSE1/DDB1/CPSF1 C-terminal" evidence="12">
    <location>
        <begin position="854"/>
        <end position="1087"/>
    </location>
</feature>
<dbReference type="InterPro" id="IPR015943">
    <property type="entry name" value="WD40/YVTN_repeat-like_dom_sf"/>
</dbReference>
<keyword evidence="10" id="KW-0539">Nucleus</keyword>
<evidence type="ECO:0000256" key="5">
    <source>
        <dbReference type="ARBA" id="ARBA00014577"/>
    </source>
</evidence>
<evidence type="ECO:0000313" key="16">
    <source>
        <dbReference type="Proteomes" id="UP000275408"/>
    </source>
</evidence>
<dbReference type="GO" id="GO:0006281">
    <property type="term" value="P:DNA repair"/>
    <property type="evidence" value="ECO:0007669"/>
    <property type="project" value="UniProtKB-KW"/>
</dbReference>
<keyword evidence="11" id="KW-0472">Membrane</keyword>
<dbReference type="SUPFAM" id="SSF69322">
    <property type="entry name" value="Tricorn protease domain 2"/>
    <property type="match status" value="1"/>
</dbReference>
<dbReference type="STRING" id="46731.A0A3M6UTJ2"/>
<dbReference type="InterPro" id="IPR004871">
    <property type="entry name" value="RSE1/DDB1/CPSF1_C"/>
</dbReference>
<dbReference type="PANTHER" id="PTHR10644">
    <property type="entry name" value="DNA REPAIR/RNA PROCESSING CPSF FAMILY"/>
    <property type="match status" value="1"/>
</dbReference>
<keyword evidence="11" id="KW-0812">Transmembrane</keyword>
<evidence type="ECO:0000256" key="3">
    <source>
        <dbReference type="ARBA" id="ARBA00004906"/>
    </source>
</evidence>
<feature type="domain" description="RSE1/DDB1/CPSF1 first beta-propeller" evidence="13">
    <location>
        <begin position="52"/>
        <end position="407"/>
    </location>
</feature>
<feature type="non-terminal residue" evidence="15">
    <location>
        <position position="1"/>
    </location>
</feature>
<protein>
    <recommendedName>
        <fullName evidence="5">DNA damage-binding protein 1</fullName>
    </recommendedName>
</protein>
<dbReference type="Pfam" id="PF23726">
    <property type="entry name" value="Beta-prop_RSE1_2nd"/>
    <property type="match status" value="1"/>
</dbReference>
<dbReference type="InterPro" id="IPR058543">
    <property type="entry name" value="Beta-prop_RSE1/DDB1/CPSF1_2nd"/>
</dbReference>
<feature type="transmembrane region" description="Helical" evidence="11">
    <location>
        <begin position="1081"/>
        <end position="1099"/>
    </location>
</feature>
<organism evidence="15 16">
    <name type="scientific">Pocillopora damicornis</name>
    <name type="common">Cauliflower coral</name>
    <name type="synonym">Millepora damicornis</name>
    <dbReference type="NCBI Taxonomy" id="46731"/>
    <lineage>
        <taxon>Eukaryota</taxon>
        <taxon>Metazoa</taxon>
        <taxon>Cnidaria</taxon>
        <taxon>Anthozoa</taxon>
        <taxon>Hexacorallia</taxon>
        <taxon>Scleractinia</taxon>
        <taxon>Astrocoeniina</taxon>
        <taxon>Pocilloporidae</taxon>
        <taxon>Pocillopora</taxon>
    </lineage>
</organism>
<proteinExistence type="inferred from homology"/>
<dbReference type="GO" id="GO:0005737">
    <property type="term" value="C:cytoplasm"/>
    <property type="evidence" value="ECO:0007669"/>
    <property type="project" value="UniProtKB-SubCell"/>
</dbReference>
<keyword evidence="11" id="KW-1133">Transmembrane helix</keyword>
<evidence type="ECO:0000256" key="1">
    <source>
        <dbReference type="ARBA" id="ARBA00004123"/>
    </source>
</evidence>
<keyword evidence="7" id="KW-0227">DNA damage</keyword>
<evidence type="ECO:0000256" key="10">
    <source>
        <dbReference type="ARBA" id="ARBA00023242"/>
    </source>
</evidence>
<evidence type="ECO:0000256" key="4">
    <source>
        <dbReference type="ARBA" id="ARBA00007453"/>
    </source>
</evidence>
<dbReference type="Gene3D" id="1.10.150.910">
    <property type="match status" value="1"/>
</dbReference>
<keyword evidence="9" id="KW-0234">DNA repair</keyword>
<evidence type="ECO:0000256" key="2">
    <source>
        <dbReference type="ARBA" id="ARBA00004496"/>
    </source>
</evidence>
<accession>A0A3M6UTJ2</accession>
<sequence>RLTVYFSRFSEYLIPATLQFPPFCRGKNPFLFTFYGDNMAHNYVVTAHKPTAVNAAVVGNFTAPDDLNLIIAKNTRLEIHVVTPEGLRPHLDIGIYGRISVMELFRPPNEPQDLLFILTARYRVFILSYKSESGDVVTRACGDVQDRIGRPSDTGLIGIIDPESRMIGLRLYDGLFKVIPLELDSNKELKAFNIRLEELHVIDIAFLHGCQVPTIVFIYEASSFQNQVLLLLSTFVHDPHGRHVKTYEIVLRDKEFSKGPWKQDNVEVEASRVIAVPEPLGGALIIGQESITYHKGANYHAIAPPALKQSTITCYGKIDANGSRYLLGDMNGRLFMLLLERQELMDGNVEVKDLKLELLGETTIALCLTYLDNGVVFIGSAMGDSQLVKLNTETNENGSHVHVMETFTNLGPIVDMVVVDLERQGQGQLVTCSGALKEGSLRIIRNGIGIHEHATISDLVGIMGIWPLRLQKTAKNFDDALLLSFVGQSRILALAGEEVEETEIPGFDDDQQTYFCGNVSGDQIIQVTTLSVRLVNCETRELVCEWRHPGGKNISVCACNSGQLVLAVGCELYYLEIIAGNLNLISHTTLEHEVACLDITPTYDSDTRAQLVAVGLWTDISVRVLKLPGCEQLFVEMLGGEIIPRSILKTSFEGIHYLLCALGDGTLFYFTMDPNTGSLSERKKVTLGTQPTMLRTFKSLSTTNVFACSDRPTVIYSSNHKLVFSNVNLKEVNYMCPLNSEGFPDSLAVASEGALTIGTIDEIQKLHIRTVPLGETPRRIAYQESTQTFGVISMRVEVLDPASNTTRPLHPSASTMAQNITTSVSAGMPGTSAGSSAGGRGVADGITFGDEVERSSLLIIDQHTFEVTHAHDLQDHECATSLISCTLSGDPNSSYSSGTSNTYYCVGTAYVFPEEAEPKTGRLILFQLLEGKLVQVADKEVKGAVYSLVEFNGKVLAGINSTVSIYEWTADKELRVECSFLNNILALYLKSKGDFILVGDLMRSMTLLTYKAMEGSLEEIAHDYSPNWMTAVEILDDDTFLGAENSFNLFTCQKDSGSAADDDRSYLQEAGQFHLGEFVNVFRHGAFTLILVLLSWNILVKRRPLSKAASFLELSMEQLALLPLLLLTWRCFSNERRVEPATGFVDGDLIESFLDLPRSSMEEVASGLQIDDGSGMKKECTVEDLVKVVEELTRIH</sequence>
<reference evidence="15 16" key="1">
    <citation type="journal article" date="2018" name="Sci. Rep.">
        <title>Comparative analysis of the Pocillopora damicornis genome highlights role of immune system in coral evolution.</title>
        <authorList>
            <person name="Cunning R."/>
            <person name="Bay R.A."/>
            <person name="Gillette P."/>
            <person name="Baker A.C."/>
            <person name="Traylor-Knowles N."/>
        </authorList>
    </citation>
    <scope>NUCLEOTIDE SEQUENCE [LARGE SCALE GENOMIC DNA]</scope>
    <source>
        <strain evidence="15">RSMAS</strain>
        <tissue evidence="15">Whole animal</tissue>
    </source>
</reference>
<keyword evidence="6" id="KW-0963">Cytoplasm</keyword>
<name>A0A3M6UTJ2_POCDA</name>
<comment type="subcellular location">
    <subcellularLocation>
        <location evidence="2">Cytoplasm</location>
    </subcellularLocation>
    <subcellularLocation>
        <location evidence="1">Nucleus</location>
    </subcellularLocation>
</comment>
<evidence type="ECO:0000259" key="14">
    <source>
        <dbReference type="Pfam" id="PF23726"/>
    </source>
</evidence>
<gene>
    <name evidence="15" type="ORF">pdam_00016147</name>
</gene>
<evidence type="ECO:0000256" key="8">
    <source>
        <dbReference type="ARBA" id="ARBA00023125"/>
    </source>
</evidence>
<keyword evidence="8" id="KW-0238">DNA-binding</keyword>
<comment type="caution">
    <text evidence="15">The sequence shown here is derived from an EMBL/GenBank/DDBJ whole genome shotgun (WGS) entry which is preliminary data.</text>
</comment>
<dbReference type="FunFam" id="2.130.10.10:FF:000073">
    <property type="entry name" value="DNA damage-binding protein 1"/>
    <property type="match status" value="1"/>
</dbReference>
<dbReference type="InterPro" id="IPR018846">
    <property type="entry name" value="Beta-prop_RSE1/DDB1/CPSF1_1st"/>
</dbReference>
<evidence type="ECO:0000259" key="12">
    <source>
        <dbReference type="Pfam" id="PF03178"/>
    </source>
</evidence>
<keyword evidence="16" id="KW-1185">Reference proteome</keyword>